<reference evidence="5 6" key="1">
    <citation type="submission" date="2019-06" db="EMBL/GenBank/DDBJ databases">
        <title>Sequencing the genomes of 1000 actinobacteria strains.</title>
        <authorList>
            <person name="Klenk H.-P."/>
        </authorList>
    </citation>
    <scope>NUCLEOTIDE SEQUENCE [LARGE SCALE GENOMIC DNA]</scope>
    <source>
        <strain evidence="5 6">DSM 45043</strain>
    </source>
</reference>
<feature type="domain" description="HTH tetR-type" evidence="4">
    <location>
        <begin position="7"/>
        <end position="67"/>
    </location>
</feature>
<dbReference type="OrthoDB" id="3186364at2"/>
<dbReference type="InterPro" id="IPR023772">
    <property type="entry name" value="DNA-bd_HTH_TetR-type_CS"/>
</dbReference>
<dbReference type="PROSITE" id="PS50977">
    <property type="entry name" value="HTH_TETR_2"/>
    <property type="match status" value="1"/>
</dbReference>
<dbReference type="PRINTS" id="PR00455">
    <property type="entry name" value="HTHTETR"/>
</dbReference>
<dbReference type="Proteomes" id="UP000316706">
    <property type="component" value="Unassembled WGS sequence"/>
</dbReference>
<dbReference type="GO" id="GO:0003700">
    <property type="term" value="F:DNA-binding transcription factor activity"/>
    <property type="evidence" value="ECO:0007669"/>
    <property type="project" value="TreeGrafter"/>
</dbReference>
<evidence type="ECO:0000259" key="4">
    <source>
        <dbReference type="PROSITE" id="PS50977"/>
    </source>
</evidence>
<dbReference type="RefSeq" id="WP_141966086.1">
    <property type="nucleotide sequence ID" value="NZ_VFPO01000001.1"/>
</dbReference>
<name>A0A543I8U6_9ACTN</name>
<keyword evidence="1 2" id="KW-0238">DNA-binding</keyword>
<dbReference type="Pfam" id="PF00440">
    <property type="entry name" value="TetR_N"/>
    <property type="match status" value="1"/>
</dbReference>
<dbReference type="InterPro" id="IPR006120">
    <property type="entry name" value="Resolvase_HTH_dom"/>
</dbReference>
<dbReference type="AlphaFoldDB" id="A0A543I8U6"/>
<dbReference type="EMBL" id="VFPO01000001">
    <property type="protein sequence ID" value="TQM67024.1"/>
    <property type="molecule type" value="Genomic_DNA"/>
</dbReference>
<feature type="region of interest" description="Disordered" evidence="3">
    <location>
        <begin position="187"/>
        <end position="216"/>
    </location>
</feature>
<evidence type="ECO:0000256" key="2">
    <source>
        <dbReference type="PROSITE-ProRule" id="PRU00335"/>
    </source>
</evidence>
<comment type="caution">
    <text evidence="5">The sequence shown here is derived from an EMBL/GenBank/DDBJ whole genome shotgun (WGS) entry which is preliminary data.</text>
</comment>
<accession>A0A543I8U6</accession>
<dbReference type="GO" id="GO:0000150">
    <property type="term" value="F:DNA strand exchange activity"/>
    <property type="evidence" value="ECO:0007669"/>
    <property type="project" value="InterPro"/>
</dbReference>
<dbReference type="CDD" id="cd00569">
    <property type="entry name" value="HTH_Hin_like"/>
    <property type="match status" value="1"/>
</dbReference>
<dbReference type="SUPFAM" id="SSF46689">
    <property type="entry name" value="Homeodomain-like"/>
    <property type="match status" value="2"/>
</dbReference>
<dbReference type="InterPro" id="IPR001647">
    <property type="entry name" value="HTH_TetR"/>
</dbReference>
<feature type="DNA-binding region" description="H-T-H motif" evidence="2">
    <location>
        <begin position="30"/>
        <end position="49"/>
    </location>
</feature>
<dbReference type="PROSITE" id="PS01081">
    <property type="entry name" value="HTH_TETR_1"/>
    <property type="match status" value="1"/>
</dbReference>
<evidence type="ECO:0000256" key="1">
    <source>
        <dbReference type="ARBA" id="ARBA00023125"/>
    </source>
</evidence>
<dbReference type="PANTHER" id="PTHR30055:SF226">
    <property type="entry name" value="HTH-TYPE TRANSCRIPTIONAL REGULATOR PKSA"/>
    <property type="match status" value="1"/>
</dbReference>
<dbReference type="GO" id="GO:0000976">
    <property type="term" value="F:transcription cis-regulatory region binding"/>
    <property type="evidence" value="ECO:0007669"/>
    <property type="project" value="TreeGrafter"/>
</dbReference>
<dbReference type="Gene3D" id="1.10.10.60">
    <property type="entry name" value="Homeodomain-like"/>
    <property type="match status" value="2"/>
</dbReference>
<sequence length="258" mass="29159">MNEKKSPDTRARILETALDLFSERGYQACSMREIADRLQITKAAVFYHFPSKAALLATLSEPLSEGLDEVLARARRIEDRVAARRALIEGTLDVYIENRRLLNVIMQDLSVLGQERAFQYFIDLMRRIHDAFAGPYPDITVRVRTVQIFAMLGDPVFLCRDVPVDRLRAEILAGVWTLLDDPTTSGLVTREEAGLEPRAPSPPRRRPGRPSVMDEQKARLARRMYAEGAYGVGEIAERLGVSRATVYRHLNEPTAPRP</sequence>
<evidence type="ECO:0000313" key="6">
    <source>
        <dbReference type="Proteomes" id="UP000316706"/>
    </source>
</evidence>
<protein>
    <submittedName>
        <fullName evidence="5">TetR family transcriptional regulator</fullName>
    </submittedName>
</protein>
<evidence type="ECO:0000256" key="3">
    <source>
        <dbReference type="SAM" id="MobiDB-lite"/>
    </source>
</evidence>
<keyword evidence="6" id="KW-1185">Reference proteome</keyword>
<organism evidence="5 6">
    <name type="scientific">Actinomadura hallensis</name>
    <dbReference type="NCBI Taxonomy" id="337895"/>
    <lineage>
        <taxon>Bacteria</taxon>
        <taxon>Bacillati</taxon>
        <taxon>Actinomycetota</taxon>
        <taxon>Actinomycetes</taxon>
        <taxon>Streptosporangiales</taxon>
        <taxon>Thermomonosporaceae</taxon>
        <taxon>Actinomadura</taxon>
    </lineage>
</organism>
<dbReference type="Gene3D" id="1.10.357.10">
    <property type="entry name" value="Tetracycline Repressor, domain 2"/>
    <property type="match status" value="1"/>
</dbReference>
<dbReference type="PANTHER" id="PTHR30055">
    <property type="entry name" value="HTH-TYPE TRANSCRIPTIONAL REGULATOR RUTR"/>
    <property type="match status" value="1"/>
</dbReference>
<dbReference type="InterPro" id="IPR009057">
    <property type="entry name" value="Homeodomain-like_sf"/>
</dbReference>
<evidence type="ECO:0000313" key="5">
    <source>
        <dbReference type="EMBL" id="TQM67024.1"/>
    </source>
</evidence>
<gene>
    <name evidence="5" type="ORF">FHX41_0621</name>
</gene>
<dbReference type="InterPro" id="IPR050109">
    <property type="entry name" value="HTH-type_TetR-like_transc_reg"/>
</dbReference>
<proteinExistence type="predicted"/>
<dbReference type="Pfam" id="PF02796">
    <property type="entry name" value="HTH_7"/>
    <property type="match status" value="1"/>
</dbReference>